<dbReference type="AlphaFoldDB" id="A0A2V1D2Y7"/>
<organism evidence="1 2">
    <name type="scientific">Periconia macrospinosa</name>
    <dbReference type="NCBI Taxonomy" id="97972"/>
    <lineage>
        <taxon>Eukaryota</taxon>
        <taxon>Fungi</taxon>
        <taxon>Dikarya</taxon>
        <taxon>Ascomycota</taxon>
        <taxon>Pezizomycotina</taxon>
        <taxon>Dothideomycetes</taxon>
        <taxon>Pleosporomycetidae</taxon>
        <taxon>Pleosporales</taxon>
        <taxon>Massarineae</taxon>
        <taxon>Periconiaceae</taxon>
        <taxon>Periconia</taxon>
    </lineage>
</organism>
<gene>
    <name evidence="1" type="ORF">DM02DRAFT_278269</name>
</gene>
<sequence length="327" mass="37694">MSATSLLSQLKGLLIKSQQLRPKFHNVHPSDDQWDELTKLSLSLSEAAKTIGEEIQTLKQSRSERAWKESEKHRLNAQSLRGDVFAKGRLKNPHVFRRNIITVFNGPKDSKFDSEDVKMRKESTRNRCASIRELGPDGIISWAIAFPPTLWAGGSMASDIFTCLHNDIEPDLVQTWPPVINEMLRLLREDEESLKDSSEYHRFLKEIDDTSRKPRISRKRKYPEDENVENIVPTNFVPPSREDREMKHMYTNGPASEISKFPEPFKTAIQNSRLWKWERSQELLTTGCWATLFPKGDTQDVSFTIWSSHEDGYHLNDVFGLQHAISS</sequence>
<dbReference type="OrthoDB" id="3763345at2759"/>
<dbReference type="Proteomes" id="UP000244855">
    <property type="component" value="Unassembled WGS sequence"/>
</dbReference>
<protein>
    <submittedName>
        <fullName evidence="1">Uncharacterized protein</fullName>
    </submittedName>
</protein>
<dbReference type="EMBL" id="KZ805687">
    <property type="protein sequence ID" value="PVH92396.1"/>
    <property type="molecule type" value="Genomic_DNA"/>
</dbReference>
<keyword evidence="2" id="KW-1185">Reference proteome</keyword>
<evidence type="ECO:0000313" key="1">
    <source>
        <dbReference type="EMBL" id="PVH92396.1"/>
    </source>
</evidence>
<dbReference type="STRING" id="97972.A0A2V1D2Y7"/>
<reference evidence="1 2" key="1">
    <citation type="journal article" date="2018" name="Sci. Rep.">
        <title>Comparative genomics provides insights into the lifestyle and reveals functional heterogeneity of dark septate endophytic fungi.</title>
        <authorList>
            <person name="Knapp D.G."/>
            <person name="Nemeth J.B."/>
            <person name="Barry K."/>
            <person name="Hainaut M."/>
            <person name="Henrissat B."/>
            <person name="Johnson J."/>
            <person name="Kuo A."/>
            <person name="Lim J.H.P."/>
            <person name="Lipzen A."/>
            <person name="Nolan M."/>
            <person name="Ohm R.A."/>
            <person name="Tamas L."/>
            <person name="Grigoriev I.V."/>
            <person name="Spatafora J.W."/>
            <person name="Nagy L.G."/>
            <person name="Kovacs G.M."/>
        </authorList>
    </citation>
    <scope>NUCLEOTIDE SEQUENCE [LARGE SCALE GENOMIC DNA]</scope>
    <source>
        <strain evidence="1 2">DSE2036</strain>
    </source>
</reference>
<proteinExistence type="predicted"/>
<name>A0A2V1D2Y7_9PLEO</name>
<evidence type="ECO:0000313" key="2">
    <source>
        <dbReference type="Proteomes" id="UP000244855"/>
    </source>
</evidence>
<accession>A0A2V1D2Y7</accession>